<gene>
    <name evidence="2" type="ORF">FISHEDRAFT_39601</name>
</gene>
<name>A0A0D7AIM1_9AGAR</name>
<organism evidence="2 3">
    <name type="scientific">Fistulina hepatica ATCC 64428</name>
    <dbReference type="NCBI Taxonomy" id="1128425"/>
    <lineage>
        <taxon>Eukaryota</taxon>
        <taxon>Fungi</taxon>
        <taxon>Dikarya</taxon>
        <taxon>Basidiomycota</taxon>
        <taxon>Agaricomycotina</taxon>
        <taxon>Agaricomycetes</taxon>
        <taxon>Agaricomycetidae</taxon>
        <taxon>Agaricales</taxon>
        <taxon>Fistulinaceae</taxon>
        <taxon>Fistulina</taxon>
    </lineage>
</organism>
<sequence>MACLQEGRTRTQSNTTLSDEIIQNAFHSYLKSSLTQAQAERLIDAQMLSSAKNDTLMIIGPSLCLFFSALRCTTDPPSIPLPRPKKARHQMPDCSSNAPIDLSFENCPPQFIAFLRVWASTVPTIQSLVPQMQHDLARILCNMPPISSNSRRIDIIRGVAEDIRAVAIEISQRRSFQDRYAEDLQAAIIAGSTFSIPLKPAFKPPPDYNEATSPASISNHRLSASSSRHHSRSRPQGPLLTPEANSSIAVIRETLYSAMLDVISPVPNETNPPFLRKLRSMLKRDPPRAYYTVVALAILHFARVGIIPESGVVIGVLGTLLTLEDCPQSLRPLMSSLIDIAKTVKLFEQEDDEKMACRLQEGGEVSYDLFRMNRVQRILESGIGARGPSPTGRTLALANEINMLALHMSGLDAFRERAGAVFAVLVGL</sequence>
<evidence type="ECO:0000313" key="2">
    <source>
        <dbReference type="EMBL" id="KIY50185.1"/>
    </source>
</evidence>
<dbReference type="OrthoDB" id="3360715at2759"/>
<dbReference type="EMBL" id="KN881676">
    <property type="protein sequence ID" value="KIY50185.1"/>
    <property type="molecule type" value="Genomic_DNA"/>
</dbReference>
<feature type="compositionally biased region" description="Low complexity" evidence="1">
    <location>
        <begin position="216"/>
        <end position="226"/>
    </location>
</feature>
<accession>A0A0D7AIM1</accession>
<keyword evidence="3" id="KW-1185">Reference proteome</keyword>
<evidence type="ECO:0000256" key="1">
    <source>
        <dbReference type="SAM" id="MobiDB-lite"/>
    </source>
</evidence>
<protein>
    <submittedName>
        <fullName evidence="2">Uncharacterized protein</fullName>
    </submittedName>
</protein>
<dbReference type="AlphaFoldDB" id="A0A0D7AIM1"/>
<evidence type="ECO:0000313" key="3">
    <source>
        <dbReference type="Proteomes" id="UP000054144"/>
    </source>
</evidence>
<reference evidence="2 3" key="1">
    <citation type="journal article" date="2015" name="Fungal Genet. Biol.">
        <title>Evolution of novel wood decay mechanisms in Agaricales revealed by the genome sequences of Fistulina hepatica and Cylindrobasidium torrendii.</title>
        <authorList>
            <person name="Floudas D."/>
            <person name="Held B.W."/>
            <person name="Riley R."/>
            <person name="Nagy L.G."/>
            <person name="Koehler G."/>
            <person name="Ransdell A.S."/>
            <person name="Younus H."/>
            <person name="Chow J."/>
            <person name="Chiniquy J."/>
            <person name="Lipzen A."/>
            <person name="Tritt A."/>
            <person name="Sun H."/>
            <person name="Haridas S."/>
            <person name="LaButti K."/>
            <person name="Ohm R.A."/>
            <person name="Kues U."/>
            <person name="Blanchette R.A."/>
            <person name="Grigoriev I.V."/>
            <person name="Minto R.E."/>
            <person name="Hibbett D.S."/>
        </authorList>
    </citation>
    <scope>NUCLEOTIDE SEQUENCE [LARGE SCALE GENOMIC DNA]</scope>
    <source>
        <strain evidence="2 3">ATCC 64428</strain>
    </source>
</reference>
<feature type="region of interest" description="Disordered" evidence="1">
    <location>
        <begin position="205"/>
        <end position="241"/>
    </location>
</feature>
<dbReference type="Proteomes" id="UP000054144">
    <property type="component" value="Unassembled WGS sequence"/>
</dbReference>
<proteinExistence type="predicted"/>